<feature type="region of interest" description="Disordered" evidence="1">
    <location>
        <begin position="244"/>
        <end position="275"/>
    </location>
</feature>
<dbReference type="InterPro" id="IPR013229">
    <property type="entry name" value="PEGA"/>
</dbReference>
<protein>
    <submittedName>
        <fullName evidence="4">PEGA domain-containing protein</fullName>
    </submittedName>
</protein>
<dbReference type="Pfam" id="PF08308">
    <property type="entry name" value="PEGA"/>
    <property type="match status" value="1"/>
</dbReference>
<reference evidence="4" key="2">
    <citation type="journal article" date="2021" name="Microbiome">
        <title>Successional dynamics and alternative stable states in a saline activated sludge microbial community over 9 years.</title>
        <authorList>
            <person name="Wang Y."/>
            <person name="Ye J."/>
            <person name="Ju F."/>
            <person name="Liu L."/>
            <person name="Boyd J.A."/>
            <person name="Deng Y."/>
            <person name="Parks D.H."/>
            <person name="Jiang X."/>
            <person name="Yin X."/>
            <person name="Woodcroft B.J."/>
            <person name="Tyson G.W."/>
            <person name="Hugenholtz P."/>
            <person name="Polz M.F."/>
            <person name="Zhang T."/>
        </authorList>
    </citation>
    <scope>NUCLEOTIDE SEQUENCE</scope>
    <source>
        <strain evidence="4">HKST-UBA02</strain>
    </source>
</reference>
<dbReference type="Proteomes" id="UP000739538">
    <property type="component" value="Unassembled WGS sequence"/>
</dbReference>
<keyword evidence="2" id="KW-0732">Signal</keyword>
<evidence type="ECO:0000259" key="3">
    <source>
        <dbReference type="Pfam" id="PF08308"/>
    </source>
</evidence>
<feature type="signal peptide" evidence="2">
    <location>
        <begin position="1"/>
        <end position="33"/>
    </location>
</feature>
<evidence type="ECO:0000313" key="4">
    <source>
        <dbReference type="EMBL" id="MCA9758748.1"/>
    </source>
</evidence>
<feature type="domain" description="PEGA" evidence="3">
    <location>
        <begin position="160"/>
        <end position="205"/>
    </location>
</feature>
<sequence>MLIGKATRNTARKATLLVTIAFATLALTQVARAQSGGGDCEAPAPTGLPLTFVCEPITIGGEQAPPGSVLSIRDMDQDGFVVGSETAQSDRFVLTAWRGDSELELPGARCGNQMAFRLCLPSGEVLDEVEGLTFFTGDDIFCGENYTHLRIDFQPALGSTELFVDSDPPGAEILLDGTSTEQTTPHTFAEIAPGTHCVALRLLGHTGCNGGTPDCRGRLVEVVPGESASAFCVLEPFAPHIGFGAGSARDGSTEEDRPRQSWGRIKAKYSSTDYR</sequence>
<name>A0A956NJ57_UNCEI</name>
<evidence type="ECO:0000256" key="2">
    <source>
        <dbReference type="SAM" id="SignalP"/>
    </source>
</evidence>
<evidence type="ECO:0000313" key="5">
    <source>
        <dbReference type="Proteomes" id="UP000739538"/>
    </source>
</evidence>
<dbReference type="AlphaFoldDB" id="A0A956NJ57"/>
<gene>
    <name evidence="4" type="ORF">KDA27_23345</name>
</gene>
<proteinExistence type="predicted"/>
<evidence type="ECO:0000256" key="1">
    <source>
        <dbReference type="SAM" id="MobiDB-lite"/>
    </source>
</evidence>
<dbReference type="EMBL" id="JAGQHS010000207">
    <property type="protein sequence ID" value="MCA9758748.1"/>
    <property type="molecule type" value="Genomic_DNA"/>
</dbReference>
<comment type="caution">
    <text evidence="4">The sequence shown here is derived from an EMBL/GenBank/DDBJ whole genome shotgun (WGS) entry which is preliminary data.</text>
</comment>
<organism evidence="4 5">
    <name type="scientific">Eiseniibacteriota bacterium</name>
    <dbReference type="NCBI Taxonomy" id="2212470"/>
    <lineage>
        <taxon>Bacteria</taxon>
        <taxon>Candidatus Eiseniibacteriota</taxon>
    </lineage>
</organism>
<feature type="chain" id="PRO_5037970224" evidence="2">
    <location>
        <begin position="34"/>
        <end position="275"/>
    </location>
</feature>
<reference evidence="4" key="1">
    <citation type="submission" date="2020-04" db="EMBL/GenBank/DDBJ databases">
        <authorList>
            <person name="Zhang T."/>
        </authorList>
    </citation>
    <scope>NUCLEOTIDE SEQUENCE</scope>
    <source>
        <strain evidence="4">HKST-UBA02</strain>
    </source>
</reference>
<accession>A0A956NJ57</accession>